<dbReference type="Pfam" id="PF03861">
    <property type="entry name" value="ANTAR"/>
    <property type="match status" value="1"/>
</dbReference>
<protein>
    <submittedName>
        <fullName evidence="6">GAF and ANTAR domain-containing protein</fullName>
    </submittedName>
</protein>
<evidence type="ECO:0000313" key="7">
    <source>
        <dbReference type="Proteomes" id="UP001500363"/>
    </source>
</evidence>
<dbReference type="Gene3D" id="3.30.450.40">
    <property type="match status" value="1"/>
</dbReference>
<evidence type="ECO:0000256" key="2">
    <source>
        <dbReference type="ARBA" id="ARBA00022777"/>
    </source>
</evidence>
<keyword evidence="7" id="KW-1185">Reference proteome</keyword>
<dbReference type="Gene3D" id="1.10.10.10">
    <property type="entry name" value="Winged helix-like DNA-binding domain superfamily/Winged helix DNA-binding domain"/>
    <property type="match status" value="1"/>
</dbReference>
<keyword evidence="3" id="KW-0805">Transcription regulation</keyword>
<dbReference type="InterPro" id="IPR003018">
    <property type="entry name" value="GAF"/>
</dbReference>
<dbReference type="InterPro" id="IPR011006">
    <property type="entry name" value="CheY-like_superfamily"/>
</dbReference>
<evidence type="ECO:0000256" key="1">
    <source>
        <dbReference type="ARBA" id="ARBA00022679"/>
    </source>
</evidence>
<dbReference type="InterPro" id="IPR036388">
    <property type="entry name" value="WH-like_DNA-bd_sf"/>
</dbReference>
<organism evidence="6 7">
    <name type="scientific">Kribbella lupini</name>
    <dbReference type="NCBI Taxonomy" id="291602"/>
    <lineage>
        <taxon>Bacteria</taxon>
        <taxon>Bacillati</taxon>
        <taxon>Actinomycetota</taxon>
        <taxon>Actinomycetes</taxon>
        <taxon>Propionibacteriales</taxon>
        <taxon>Kribbellaceae</taxon>
        <taxon>Kribbella</taxon>
    </lineage>
</organism>
<name>A0ABP4M0W2_9ACTN</name>
<keyword evidence="2" id="KW-0418">Kinase</keyword>
<feature type="domain" description="ANTAR" evidence="5">
    <location>
        <begin position="170"/>
        <end position="231"/>
    </location>
</feature>
<dbReference type="Proteomes" id="UP001500363">
    <property type="component" value="Unassembled WGS sequence"/>
</dbReference>
<comment type="caution">
    <text evidence="6">The sequence shown here is derived from an EMBL/GenBank/DDBJ whole genome shotgun (WGS) entry which is preliminary data.</text>
</comment>
<dbReference type="InterPro" id="IPR012074">
    <property type="entry name" value="GAF_ANTAR"/>
</dbReference>
<dbReference type="SMART" id="SM01012">
    <property type="entry name" value="ANTAR"/>
    <property type="match status" value="1"/>
</dbReference>
<dbReference type="PIRSF" id="PIRSF036625">
    <property type="entry name" value="GAF_ANTAR"/>
    <property type="match status" value="1"/>
</dbReference>
<evidence type="ECO:0000313" key="6">
    <source>
        <dbReference type="EMBL" id="GAA1533958.1"/>
    </source>
</evidence>
<dbReference type="SUPFAM" id="SSF55781">
    <property type="entry name" value="GAF domain-like"/>
    <property type="match status" value="1"/>
</dbReference>
<evidence type="ECO:0000259" key="5">
    <source>
        <dbReference type="PROSITE" id="PS50921"/>
    </source>
</evidence>
<dbReference type="InterPro" id="IPR029016">
    <property type="entry name" value="GAF-like_dom_sf"/>
</dbReference>
<evidence type="ECO:0000256" key="3">
    <source>
        <dbReference type="ARBA" id="ARBA00023015"/>
    </source>
</evidence>
<reference evidence="7" key="1">
    <citation type="journal article" date="2019" name="Int. J. Syst. Evol. Microbiol.">
        <title>The Global Catalogue of Microorganisms (GCM) 10K type strain sequencing project: providing services to taxonomists for standard genome sequencing and annotation.</title>
        <authorList>
            <consortium name="The Broad Institute Genomics Platform"/>
            <consortium name="The Broad Institute Genome Sequencing Center for Infectious Disease"/>
            <person name="Wu L."/>
            <person name="Ma J."/>
        </authorList>
    </citation>
    <scope>NUCLEOTIDE SEQUENCE [LARGE SCALE GENOMIC DNA]</scope>
    <source>
        <strain evidence="7">JCM 14303</strain>
    </source>
</reference>
<dbReference type="Pfam" id="PF13185">
    <property type="entry name" value="GAF_2"/>
    <property type="match status" value="1"/>
</dbReference>
<sequence>MVMESVEAETPLDLGQLAGAMAEVAAAMRAPMDLDQTLRMITQSAADTVPGVVEASISLTRKDGRIETLAPTGPLAVQGDQLQYDLHEGPCLDAALGEPVVTVGDLATDPRWPSFGPKAAALGLGGHLAFQFRADPHARGALNLYSTEPYGIDDDSVHLGSLFAGQLALAMGWAKQDATMSDALATRNVIGQAVGIVMERYTLDADRAFAFLTRLSQTSNTKLRRVAVTLVDAANKNSQRHQHDHHQGAGKA</sequence>
<accession>A0ABP4M0W2</accession>
<dbReference type="InterPro" id="IPR005561">
    <property type="entry name" value="ANTAR"/>
</dbReference>
<dbReference type="SUPFAM" id="SSF52172">
    <property type="entry name" value="CheY-like"/>
    <property type="match status" value="1"/>
</dbReference>
<keyword evidence="4" id="KW-0804">Transcription</keyword>
<evidence type="ECO:0000256" key="4">
    <source>
        <dbReference type="ARBA" id="ARBA00023163"/>
    </source>
</evidence>
<dbReference type="PROSITE" id="PS50921">
    <property type="entry name" value="ANTAR"/>
    <property type="match status" value="1"/>
</dbReference>
<gene>
    <name evidence="6" type="ORF">GCM10009741_40350</name>
</gene>
<proteinExistence type="predicted"/>
<keyword evidence="1" id="KW-0808">Transferase</keyword>
<dbReference type="RefSeq" id="WP_344176143.1">
    <property type="nucleotide sequence ID" value="NZ_BAAANC010000002.1"/>
</dbReference>
<dbReference type="EMBL" id="BAAANC010000002">
    <property type="protein sequence ID" value="GAA1533958.1"/>
    <property type="molecule type" value="Genomic_DNA"/>
</dbReference>